<dbReference type="HOGENOM" id="CLU_334934_0_0_1"/>
<dbReference type="OrthoDB" id="2155291at2759"/>
<reference evidence="3 4" key="1">
    <citation type="journal article" date="2011" name="Proc. Natl. Acad. Sci. U.S.A.">
        <title>Comparative genomics of xylose-fermenting fungi for enhanced biofuel production.</title>
        <authorList>
            <person name="Wohlbach D.J."/>
            <person name="Kuo A."/>
            <person name="Sato T.K."/>
            <person name="Potts K.M."/>
            <person name="Salamov A.A."/>
            <person name="LaButti K.M."/>
            <person name="Sun H."/>
            <person name="Clum A."/>
            <person name="Pangilinan J.L."/>
            <person name="Lindquist E.A."/>
            <person name="Lucas S."/>
            <person name="Lapidus A."/>
            <person name="Jin M."/>
            <person name="Gunawan C."/>
            <person name="Balan V."/>
            <person name="Dale B.E."/>
            <person name="Jeffries T.W."/>
            <person name="Zinkel R."/>
            <person name="Barry K.W."/>
            <person name="Grigoriev I.V."/>
            <person name="Gasch A.P."/>
        </authorList>
    </citation>
    <scope>NUCLEOTIDE SEQUENCE [LARGE SCALE GENOMIC DNA]</scope>
    <source>
        <strain evidence="4">ATCC 10573 / BCRC 21748 / CBS 615 / JCM 9827 / NBRC 10315 / NRRL Y-1498 / VKM Y-70</strain>
    </source>
</reference>
<dbReference type="Pfam" id="PF00620">
    <property type="entry name" value="RhoGAP"/>
    <property type="match status" value="1"/>
</dbReference>
<protein>
    <recommendedName>
        <fullName evidence="2">Rho-GAP domain-containing protein</fullName>
    </recommendedName>
</protein>
<dbReference type="Proteomes" id="UP000000707">
    <property type="component" value="Unassembled WGS sequence"/>
</dbReference>
<dbReference type="GO" id="GO:0007165">
    <property type="term" value="P:signal transduction"/>
    <property type="evidence" value="ECO:0007669"/>
    <property type="project" value="InterPro"/>
</dbReference>
<keyword evidence="4" id="KW-1185">Reference proteome</keyword>
<dbReference type="EMBL" id="GL996524">
    <property type="protein sequence ID" value="EGV63103.1"/>
    <property type="molecule type" value="Genomic_DNA"/>
</dbReference>
<feature type="compositionally biased region" description="Polar residues" evidence="1">
    <location>
        <begin position="88"/>
        <end position="110"/>
    </location>
</feature>
<dbReference type="GeneID" id="18250755"/>
<accession>G3B755</accession>
<feature type="domain" description="Rho-GAP" evidence="2">
    <location>
        <begin position="655"/>
        <end position="731"/>
    </location>
</feature>
<proteinExistence type="predicted"/>
<feature type="compositionally biased region" description="Acidic residues" evidence="1">
    <location>
        <begin position="212"/>
        <end position="223"/>
    </location>
</feature>
<feature type="region of interest" description="Disordered" evidence="1">
    <location>
        <begin position="200"/>
        <end position="252"/>
    </location>
</feature>
<feature type="region of interest" description="Disordered" evidence="1">
    <location>
        <begin position="88"/>
        <end position="111"/>
    </location>
</feature>
<feature type="region of interest" description="Disordered" evidence="1">
    <location>
        <begin position="875"/>
        <end position="921"/>
    </location>
</feature>
<dbReference type="Gene3D" id="1.20.1270.60">
    <property type="entry name" value="Arfaptin homology (AH) domain/BAR domain"/>
    <property type="match status" value="1"/>
</dbReference>
<dbReference type="SUPFAM" id="SSF48350">
    <property type="entry name" value="GTPase activation domain, GAP"/>
    <property type="match status" value="1"/>
</dbReference>
<name>G3B755_CANTC</name>
<dbReference type="eggNOG" id="ENOG502R1XI">
    <property type="taxonomic scope" value="Eukaryota"/>
</dbReference>
<gene>
    <name evidence="3" type="ORF">CANTEDRAFT_98285</name>
</gene>
<sequence length="921" mass="105567">MSDSFANLYWSPDYVTGIDSLKKQTNVSLKQLHELRQLVFNFMNYYHANSQFLDKMVGDSSHSSFNPETIDMPPKPALSREWLKRRNVSQGNRQQEAMKTTDSSGPTSPSKIEKVTMDVLLSSYVKDISSEALTLQGLASVIDREVLEHINDFIKNHEPYIHTSIDHLDQVVNDYITTYADVEKVKADYNECKRAKEFADNDANSRQKSVEDSENTTADEIEENTSFASESSVTLNETNDSVKDEEGSEGQEFDFPLTIGPAKLRSQKELSSFLRDCMSRIEMTKRTFPLPGQKPEIFSGDELCKFLVYRRPFKLNTTRINLERFGQGLLDLKLIVGTGLVGSKRFKSEGMWFEWSELAEYVSKYEGSTVVSPPSSLSSAEKPKMRIIDEQTSKQVNEIASQTGKKFNDMFRSMKISILHTNYPERLEKLEEEYNEKYYELYELKYLIEYEVRDKTQYLEKFEKMKIGLIYQSLSKLSELIYNFSLKSTTRLRDFASNMLTNLNNPQNYENDYHKLLDTFSTGIYSPSILSPDNFKKNSYSTTQANNNFQNLKLQFNLYKDIPLQLQLFQTDKENELLSFASLPFFIYQLTRLIENKEQNLENLKDSWESVIDHRGYWHLQEEIIEAISEENFENITISDEDSVQQKMIEKIIALLNSQTPKALINFYKNWLLQIADSLIPCSVYDSLIHLHGREDAKPVNHDELVKILSSIPRANVSALVFLLEHISMVYGLSSIPSFGFCDDFPDELKPSTKESEVKEAVHKLNSMDAIGAVPFMHLIFRPSPIRSAGGLKPPLQVYNSILEGLLDLELRCDLFNNLVSNEKNYIERKQQERNNLGLQKKVSIPLSPRKPPIPTIGIMSPKALSASDSFSLRPFHTKVTPAPSPSASPRHLSRESHEHRDRSVSGTFLPPAIDVEFAED</sequence>
<organism evidence="4">
    <name type="scientific">Candida tenuis (strain ATCC 10573 / BCRC 21748 / CBS 615 / JCM 9827 / NBRC 10315 / NRRL Y-1498 / VKM Y-70)</name>
    <name type="common">Yeast</name>
    <name type="synonym">Yamadazyma tenuis</name>
    <dbReference type="NCBI Taxonomy" id="590646"/>
    <lineage>
        <taxon>Eukaryota</taxon>
        <taxon>Fungi</taxon>
        <taxon>Dikarya</taxon>
        <taxon>Ascomycota</taxon>
        <taxon>Saccharomycotina</taxon>
        <taxon>Pichiomycetes</taxon>
        <taxon>Debaryomycetaceae</taxon>
        <taxon>Yamadazyma</taxon>
    </lineage>
</organism>
<dbReference type="Gene3D" id="1.10.555.10">
    <property type="entry name" value="Rho GTPase activation protein"/>
    <property type="match status" value="1"/>
</dbReference>
<feature type="compositionally biased region" description="Basic and acidic residues" evidence="1">
    <location>
        <begin position="893"/>
        <end position="904"/>
    </location>
</feature>
<dbReference type="InterPro" id="IPR008936">
    <property type="entry name" value="Rho_GTPase_activation_prot"/>
</dbReference>
<evidence type="ECO:0000313" key="4">
    <source>
        <dbReference type="Proteomes" id="UP000000707"/>
    </source>
</evidence>
<dbReference type="InterPro" id="IPR000198">
    <property type="entry name" value="RhoGAP_dom"/>
</dbReference>
<dbReference type="KEGG" id="cten:18250755"/>
<dbReference type="InterPro" id="IPR027267">
    <property type="entry name" value="AH/BAR_dom_sf"/>
</dbReference>
<evidence type="ECO:0000256" key="1">
    <source>
        <dbReference type="SAM" id="MobiDB-lite"/>
    </source>
</evidence>
<evidence type="ECO:0000259" key="2">
    <source>
        <dbReference type="Pfam" id="PF00620"/>
    </source>
</evidence>
<evidence type="ECO:0000313" key="3">
    <source>
        <dbReference type="EMBL" id="EGV63103.1"/>
    </source>
</evidence>
<dbReference type="AlphaFoldDB" id="G3B755"/>
<feature type="compositionally biased region" description="Basic and acidic residues" evidence="1">
    <location>
        <begin position="200"/>
        <end position="211"/>
    </location>
</feature>
<feature type="compositionally biased region" description="Polar residues" evidence="1">
    <location>
        <begin position="224"/>
        <end position="239"/>
    </location>
</feature>